<dbReference type="EMBL" id="SSOD01000008">
    <property type="protein sequence ID" value="THF60949.1"/>
    <property type="molecule type" value="Genomic_DNA"/>
</dbReference>
<evidence type="ECO:0000259" key="3">
    <source>
        <dbReference type="PROSITE" id="PS50113"/>
    </source>
</evidence>
<dbReference type="Proteomes" id="UP000307956">
    <property type="component" value="Unassembled WGS sequence"/>
</dbReference>
<evidence type="ECO:0000256" key="2">
    <source>
        <dbReference type="ARBA" id="ARBA00034247"/>
    </source>
</evidence>
<dbReference type="InterPro" id="IPR043128">
    <property type="entry name" value="Rev_trsase/Diguanyl_cyclase"/>
</dbReference>
<reference evidence="5 6" key="1">
    <citation type="submission" date="2019-04" db="EMBL/GenBank/DDBJ databases">
        <title>Azoarcus rhizosphaerae sp. nov. isolated from rhizosphere of Ficus religiosa.</title>
        <authorList>
            <person name="Lin S.-Y."/>
            <person name="Hameed A."/>
            <person name="Hsu Y.-H."/>
            <person name="Young C.-C."/>
        </authorList>
    </citation>
    <scope>NUCLEOTIDE SEQUENCE [LARGE SCALE GENOMIC DNA]</scope>
    <source>
        <strain evidence="5 6">CC-YHH848</strain>
    </source>
</reference>
<dbReference type="GO" id="GO:1902201">
    <property type="term" value="P:negative regulation of bacterial-type flagellum-dependent cell motility"/>
    <property type="evidence" value="ECO:0007669"/>
    <property type="project" value="TreeGrafter"/>
</dbReference>
<dbReference type="InterPro" id="IPR050469">
    <property type="entry name" value="Diguanylate_Cyclase"/>
</dbReference>
<dbReference type="Gene3D" id="3.30.450.20">
    <property type="entry name" value="PAS domain"/>
    <property type="match status" value="1"/>
</dbReference>
<dbReference type="InterPro" id="IPR000160">
    <property type="entry name" value="GGDEF_dom"/>
</dbReference>
<dbReference type="SUPFAM" id="SSF55785">
    <property type="entry name" value="PYP-like sensor domain (PAS domain)"/>
    <property type="match status" value="1"/>
</dbReference>
<dbReference type="OrthoDB" id="8522032at2"/>
<keyword evidence="6" id="KW-1185">Reference proteome</keyword>
<sequence>MSYSKHVFEFPVMPASIRLSSYTPSHGQTMTDDVHMIPRRLRRTRLIHALRRRFPVVESLWQRFPDNIFIIRCEPDGRFLIEAISPALERLIGVPDAEAAGRPIEQIVPPIYLDSVLSRYRECVANGIPLSYEETGAPEGTEPRHWLTLMVPAADTAGRVEYILGISRDITAIRHAEEVLRRSNEDLERRVAERTAALELANARLMELATRDGLTGLHNRRHFFELAERELARARRNGLQLSIVMLDLDYFKLINDSYGHAAGDHALREVAGLFALVLRETDIVGRYGGEEFAMLLPDTSREEARQVAERLRAVVAGHVVDWRGEPIHCSASLGVAHVDGGDVPTLDALLERADGALLRAKNGGRNRLVMSI</sequence>
<accession>A0A4S4AP82</accession>
<dbReference type="InterPro" id="IPR029787">
    <property type="entry name" value="Nucleotide_cyclase"/>
</dbReference>
<dbReference type="NCBIfam" id="TIGR00229">
    <property type="entry name" value="sensory_box"/>
    <property type="match status" value="1"/>
</dbReference>
<dbReference type="Pfam" id="PF00990">
    <property type="entry name" value="GGDEF"/>
    <property type="match status" value="1"/>
</dbReference>
<dbReference type="FunFam" id="3.30.70.270:FF:000001">
    <property type="entry name" value="Diguanylate cyclase domain protein"/>
    <property type="match status" value="1"/>
</dbReference>
<dbReference type="AlphaFoldDB" id="A0A4S4AP82"/>
<dbReference type="PANTHER" id="PTHR45138">
    <property type="entry name" value="REGULATORY COMPONENTS OF SENSORY TRANSDUCTION SYSTEM"/>
    <property type="match status" value="1"/>
</dbReference>
<dbReference type="Pfam" id="PF08448">
    <property type="entry name" value="PAS_4"/>
    <property type="match status" value="1"/>
</dbReference>
<organism evidence="5 6">
    <name type="scientific">Pseudothauera rhizosphaerae</name>
    <dbReference type="NCBI Taxonomy" id="2565932"/>
    <lineage>
        <taxon>Bacteria</taxon>
        <taxon>Pseudomonadati</taxon>
        <taxon>Pseudomonadota</taxon>
        <taxon>Betaproteobacteria</taxon>
        <taxon>Rhodocyclales</taxon>
        <taxon>Zoogloeaceae</taxon>
        <taxon>Pseudothauera</taxon>
    </lineage>
</organism>
<dbReference type="CDD" id="cd01949">
    <property type="entry name" value="GGDEF"/>
    <property type="match status" value="1"/>
</dbReference>
<dbReference type="CDD" id="cd00130">
    <property type="entry name" value="PAS"/>
    <property type="match status" value="1"/>
</dbReference>
<evidence type="ECO:0000259" key="4">
    <source>
        <dbReference type="PROSITE" id="PS50887"/>
    </source>
</evidence>
<dbReference type="EC" id="2.7.7.65" evidence="1"/>
<dbReference type="InterPro" id="IPR000014">
    <property type="entry name" value="PAS"/>
</dbReference>
<dbReference type="GO" id="GO:0005886">
    <property type="term" value="C:plasma membrane"/>
    <property type="evidence" value="ECO:0007669"/>
    <property type="project" value="TreeGrafter"/>
</dbReference>
<dbReference type="Gene3D" id="3.30.70.270">
    <property type="match status" value="1"/>
</dbReference>
<feature type="domain" description="GGDEF" evidence="4">
    <location>
        <begin position="239"/>
        <end position="372"/>
    </location>
</feature>
<evidence type="ECO:0000256" key="1">
    <source>
        <dbReference type="ARBA" id="ARBA00012528"/>
    </source>
</evidence>
<gene>
    <name evidence="5" type="ORF">E6O51_12020</name>
</gene>
<dbReference type="NCBIfam" id="TIGR00254">
    <property type="entry name" value="GGDEF"/>
    <property type="match status" value="1"/>
</dbReference>
<proteinExistence type="predicted"/>
<evidence type="ECO:0000313" key="6">
    <source>
        <dbReference type="Proteomes" id="UP000307956"/>
    </source>
</evidence>
<dbReference type="SMART" id="SM00267">
    <property type="entry name" value="GGDEF"/>
    <property type="match status" value="1"/>
</dbReference>
<comment type="catalytic activity">
    <reaction evidence="2">
        <text>2 GTP = 3',3'-c-di-GMP + 2 diphosphate</text>
        <dbReference type="Rhea" id="RHEA:24898"/>
        <dbReference type="ChEBI" id="CHEBI:33019"/>
        <dbReference type="ChEBI" id="CHEBI:37565"/>
        <dbReference type="ChEBI" id="CHEBI:58805"/>
        <dbReference type="EC" id="2.7.7.65"/>
    </reaction>
</comment>
<protein>
    <recommendedName>
        <fullName evidence="1">diguanylate cyclase</fullName>
        <ecNumber evidence="1">2.7.7.65</ecNumber>
    </recommendedName>
</protein>
<dbReference type="GO" id="GO:0043709">
    <property type="term" value="P:cell adhesion involved in single-species biofilm formation"/>
    <property type="evidence" value="ECO:0007669"/>
    <property type="project" value="TreeGrafter"/>
</dbReference>
<evidence type="ECO:0000313" key="5">
    <source>
        <dbReference type="EMBL" id="THF60949.1"/>
    </source>
</evidence>
<comment type="caution">
    <text evidence="5">The sequence shown here is derived from an EMBL/GenBank/DDBJ whole genome shotgun (WGS) entry which is preliminary data.</text>
</comment>
<dbReference type="InterPro" id="IPR035965">
    <property type="entry name" value="PAS-like_dom_sf"/>
</dbReference>
<dbReference type="SUPFAM" id="SSF55073">
    <property type="entry name" value="Nucleotide cyclase"/>
    <property type="match status" value="1"/>
</dbReference>
<dbReference type="PROSITE" id="PS50887">
    <property type="entry name" value="GGDEF"/>
    <property type="match status" value="1"/>
</dbReference>
<dbReference type="PANTHER" id="PTHR45138:SF9">
    <property type="entry name" value="DIGUANYLATE CYCLASE DGCM-RELATED"/>
    <property type="match status" value="1"/>
</dbReference>
<feature type="domain" description="PAC" evidence="3">
    <location>
        <begin position="126"/>
        <end position="182"/>
    </location>
</feature>
<dbReference type="InterPro" id="IPR000700">
    <property type="entry name" value="PAS-assoc_C"/>
</dbReference>
<name>A0A4S4AP82_9RHOO</name>
<dbReference type="PROSITE" id="PS50113">
    <property type="entry name" value="PAC"/>
    <property type="match status" value="1"/>
</dbReference>
<dbReference type="InterPro" id="IPR013656">
    <property type="entry name" value="PAS_4"/>
</dbReference>
<dbReference type="GO" id="GO:0052621">
    <property type="term" value="F:diguanylate cyclase activity"/>
    <property type="evidence" value="ECO:0007669"/>
    <property type="project" value="UniProtKB-EC"/>
</dbReference>